<organism evidence="5 6">
    <name type="scientific">Limosilactobacillus reuteri</name>
    <name type="common">Lactobacillus reuteri</name>
    <dbReference type="NCBI Taxonomy" id="1598"/>
    <lineage>
        <taxon>Bacteria</taxon>
        <taxon>Bacillati</taxon>
        <taxon>Bacillota</taxon>
        <taxon>Bacilli</taxon>
        <taxon>Lactobacillales</taxon>
        <taxon>Lactobacillaceae</taxon>
        <taxon>Limosilactobacillus</taxon>
    </lineage>
</organism>
<dbReference type="InterPro" id="IPR000055">
    <property type="entry name" value="Restrct_endonuc_typeI_TRD"/>
</dbReference>
<evidence type="ECO:0000256" key="2">
    <source>
        <dbReference type="ARBA" id="ARBA00022747"/>
    </source>
</evidence>
<dbReference type="Proteomes" id="UP000216681">
    <property type="component" value="Unassembled WGS sequence"/>
</dbReference>
<dbReference type="SUPFAM" id="SSF116734">
    <property type="entry name" value="DNA methylase specificity domain"/>
    <property type="match status" value="2"/>
</dbReference>
<feature type="domain" description="Type I restriction modification DNA specificity" evidence="4">
    <location>
        <begin position="6"/>
        <end position="152"/>
    </location>
</feature>
<evidence type="ECO:0000256" key="1">
    <source>
        <dbReference type="ARBA" id="ARBA00010923"/>
    </source>
</evidence>
<dbReference type="EMBL" id="NGPX01000014">
    <property type="protein sequence ID" value="OYS94534.1"/>
    <property type="molecule type" value="Genomic_DNA"/>
</dbReference>
<dbReference type="Pfam" id="PF01420">
    <property type="entry name" value="Methylase_S"/>
    <property type="match status" value="2"/>
</dbReference>
<reference evidence="5 6" key="2">
    <citation type="submission" date="2017-09" db="EMBL/GenBank/DDBJ databases">
        <title>Tripartite evolution among Lactobacillus johnsonii, Lactobacillus taiwanensis, Lactobacillus reuteri and their rodent host.</title>
        <authorList>
            <person name="Wang T."/>
            <person name="Knowles S."/>
            <person name="Cheng C."/>
        </authorList>
    </citation>
    <scope>NUCLEOTIDE SEQUENCE [LARGE SCALE GENOMIC DNA]</scope>
    <source>
        <strain evidence="5 6">105n</strain>
    </source>
</reference>
<dbReference type="GO" id="GO:0009307">
    <property type="term" value="P:DNA restriction-modification system"/>
    <property type="evidence" value="ECO:0007669"/>
    <property type="project" value="UniProtKB-KW"/>
</dbReference>
<comment type="similarity">
    <text evidence="1">Belongs to the type-I restriction system S methylase family.</text>
</comment>
<protein>
    <recommendedName>
        <fullName evidence="4">Type I restriction modification DNA specificity domain-containing protein</fullName>
    </recommendedName>
</protein>
<name>A0AB73PIA3_LIMRT</name>
<evidence type="ECO:0000313" key="5">
    <source>
        <dbReference type="EMBL" id="OYS94534.1"/>
    </source>
</evidence>
<keyword evidence="3" id="KW-0238">DNA-binding</keyword>
<proteinExistence type="inferred from homology"/>
<gene>
    <name evidence="5" type="ORF">CBG15_04045</name>
</gene>
<sequence>MLVMHKTVKLDDIFNVTSTKSIDAGSLQFFETGINFIGRTNTNNGIQGKIKLQSFPPNDPNTITVTVIGNYKYVKFQSEPYYCSQNINKLTLKPKFNKPLNYNIAAYFMTYVRKFVELYNGQQSGYKLSELASIKITVPVNKQNKIDFDFIESKMENYKQYEMKALDHYLSDFELKNSKFNNRKVKYKSFKLGHSYIKRGREILVDDDGLFDIIPTKKKINANIVSFNGKYPYVARGDSNNGIRGLIDYSEEFLNSANTISFGQDTATMYYQPNPYFTGDKIQIFKLNEKYGKLDEKLALYLISTIKKVLSYYTWGQQSFSLENISKIKVKLPVNSSEDLDIEYMKDHITSIEKQIVKSVVKYEKRITANTKEIAK</sequence>
<evidence type="ECO:0000259" key="4">
    <source>
        <dbReference type="Pfam" id="PF01420"/>
    </source>
</evidence>
<dbReference type="GO" id="GO:0003677">
    <property type="term" value="F:DNA binding"/>
    <property type="evidence" value="ECO:0007669"/>
    <property type="project" value="UniProtKB-KW"/>
</dbReference>
<evidence type="ECO:0000256" key="3">
    <source>
        <dbReference type="ARBA" id="ARBA00023125"/>
    </source>
</evidence>
<dbReference type="Gene3D" id="3.90.220.20">
    <property type="entry name" value="DNA methylase specificity domains"/>
    <property type="match status" value="2"/>
</dbReference>
<dbReference type="InterPro" id="IPR044946">
    <property type="entry name" value="Restrct_endonuc_typeI_TRD_sf"/>
</dbReference>
<reference evidence="5 6" key="1">
    <citation type="submission" date="2017-05" db="EMBL/GenBank/DDBJ databases">
        <authorList>
            <person name="Lin X.B."/>
            <person name="Stothard P."/>
            <person name="Tasseva G."/>
            <person name="Walter J."/>
        </authorList>
    </citation>
    <scope>NUCLEOTIDE SEQUENCE [LARGE SCALE GENOMIC DNA]</scope>
    <source>
        <strain evidence="5 6">105n</strain>
    </source>
</reference>
<comment type="caution">
    <text evidence="5">The sequence shown here is derived from an EMBL/GenBank/DDBJ whole genome shotgun (WGS) entry which is preliminary data.</text>
</comment>
<evidence type="ECO:0000313" key="6">
    <source>
        <dbReference type="Proteomes" id="UP000216681"/>
    </source>
</evidence>
<accession>A0AB73PIA3</accession>
<dbReference type="AlphaFoldDB" id="A0AB73PIA3"/>
<keyword evidence="2" id="KW-0680">Restriction system</keyword>
<feature type="domain" description="Type I restriction modification DNA specificity" evidence="4">
    <location>
        <begin position="209"/>
        <end position="358"/>
    </location>
</feature>